<accession>I7M698</accession>
<sequence length="1372" mass="155328">MLSHNQSFQKESQNCSLSKIPNIPEQQCMTTQFNIPRQSKVELVTNEQKSSFPEIEDTEQCQQKKGLTKKQKIIISLSLLLVMSGILAGIVAYKVITDKNNSQRATPQIPATYSNYESKIIAGQQNNLIKIIHVPQSQRIYDYEIVNNRIIKNIDSSSQAATQSSSYRFGVVCLNVNETEFDMILYFIESKIPTSQNSTLLFQDYPPVQNNQDNNSTSENGKPNTDNVNHFDSSNLNQLSNLSQQEIQILKSKNIDPQDFLKSNLPIIRFQVLKSGQISSIQKPLNMRYDLQQIILNLLEQISPIVLKDYYNLYQSTNDGNKRMLKARTQKFIKRVLNNENVPVNLEASVTSNLAGQFSKSYSDLQNDQDTQHQTSYNQVNSFQNGALESSDVKSTVKLSPSKDDSDQSQQIFQGMQVQSQGQISFVSQQDEVDPQFLQQLEQDFEDMLKYNLSWEQAQELQNKVQKFENQNDITSNAGRLLQSQPSNQKVVGKAIQSNIFKNQFASIDLQSDYYSECDQNSTVQQINCYSGFIGKFQGKSQQLQQQNISQTYSNGSIDKRVQQLNYVKNNVYNLMGNVTQQVSNQVQAAIDLINSLISRSSSFQNNVIQNLSNITNQNIQILNNTMNGFNAFTYNYSVSVINATSSFVKKYNDSLLSQYPAYVNLVNITFNNTVIEFDSRIAKLRSLINNIIQNNLTISKNTYNALKNITDNEYLYFSIAFNQSQYWQPGYICSLAQQTLNVTNFIQQNSNMDIYNQSVANYTPIWSQIRTNVTNGTSTKLQINLYNNFAAVLASAYVKSGPSVYLTYPVTVFSNQAQFQSSPFAIFYTTSSNQYAQGGIDDSALVDTIHQSEQASDLDNQVAQLQQLFDTPIDFRSTYQSFLNDFYQLLKNFTNDESAAQPQYQNYILDWMTQGYNYSFSLPKLLQEANLNVISSLNQTIPIVQNEYDQQTAILNNTSSQILSQIGSIYNTVTAFLSNTTYPDNDPLNNQTPPNDTQFNNTVFGITNDYLAQQLNQLSNLLPQLHTVVDNLTNYGPQIQSIVNNMTSFLQGYKIQLPQIPQAIFTPTFQTVFKTLISNYVSGFSIDANRALNNLNLNTSNIANIQQFYSRLNSFVSTDMQSTFAQSILQQQSSMSQLYFTTIANIQNQKPVSTNKTSFGNLQTINNPYQKNLISQNYTYVYPCPLGYSIKLSLQVNWTTGIQTFLTTQDDILSFKTQSNINIQTMGTFSALFAIVEIGGYAQGNFLNATLNSSINANVTNNSGQNNLTAQYGATNIQIEQYITIYIQKYITICQKSSKYYDDDDDDYYNNSSYKSSVASTLFSDANYFCGKVSKQKCKTTVQTVAVQIDLLDPINFYGKAYNKTLINQSY</sequence>
<evidence type="ECO:0000256" key="2">
    <source>
        <dbReference type="SAM" id="Phobius"/>
    </source>
</evidence>
<dbReference type="InParanoid" id="I7M698"/>
<evidence type="ECO:0000313" key="4">
    <source>
        <dbReference type="Proteomes" id="UP000009168"/>
    </source>
</evidence>
<dbReference type="EMBL" id="GG662620">
    <property type="protein sequence ID" value="EAR84813.1"/>
    <property type="molecule type" value="Genomic_DNA"/>
</dbReference>
<keyword evidence="2" id="KW-1133">Transmembrane helix</keyword>
<evidence type="ECO:0000313" key="3">
    <source>
        <dbReference type="EMBL" id="EAR84813.1"/>
    </source>
</evidence>
<gene>
    <name evidence="3" type="ORF">TTHERM_00600020</name>
</gene>
<name>I7M698_TETTS</name>
<dbReference type="HOGENOM" id="CLU_256627_0_0_1"/>
<feature type="compositionally biased region" description="Polar residues" evidence="1">
    <location>
        <begin position="208"/>
        <end position="232"/>
    </location>
</feature>
<dbReference type="Proteomes" id="UP000009168">
    <property type="component" value="Unassembled WGS sequence"/>
</dbReference>
<evidence type="ECO:0000256" key="1">
    <source>
        <dbReference type="SAM" id="MobiDB-lite"/>
    </source>
</evidence>
<keyword evidence="2 3" id="KW-0812">Transmembrane</keyword>
<dbReference type="GeneID" id="7844816"/>
<feature type="region of interest" description="Disordered" evidence="1">
    <location>
        <begin position="204"/>
        <end position="234"/>
    </location>
</feature>
<dbReference type="RefSeq" id="XP_001032476.1">
    <property type="nucleotide sequence ID" value="XM_001032476.1"/>
</dbReference>
<feature type="region of interest" description="Disordered" evidence="1">
    <location>
        <begin position="391"/>
        <end position="410"/>
    </location>
</feature>
<organism evidence="3 4">
    <name type="scientific">Tetrahymena thermophila (strain SB210)</name>
    <dbReference type="NCBI Taxonomy" id="312017"/>
    <lineage>
        <taxon>Eukaryota</taxon>
        <taxon>Sar</taxon>
        <taxon>Alveolata</taxon>
        <taxon>Ciliophora</taxon>
        <taxon>Intramacronucleata</taxon>
        <taxon>Oligohymenophorea</taxon>
        <taxon>Hymenostomatida</taxon>
        <taxon>Tetrahymenina</taxon>
        <taxon>Tetrahymenidae</taxon>
        <taxon>Tetrahymena</taxon>
    </lineage>
</organism>
<protein>
    <submittedName>
        <fullName evidence="3">Transmembrane protein, putative</fullName>
    </submittedName>
</protein>
<proteinExistence type="predicted"/>
<keyword evidence="4" id="KW-1185">Reference proteome</keyword>
<dbReference type="KEGG" id="tet:TTHERM_00600020"/>
<feature type="transmembrane region" description="Helical" evidence="2">
    <location>
        <begin position="73"/>
        <end position="93"/>
    </location>
</feature>
<keyword evidence="2" id="KW-0472">Membrane</keyword>
<reference evidence="4" key="1">
    <citation type="journal article" date="2006" name="PLoS Biol.">
        <title>Macronuclear genome sequence of the ciliate Tetrahymena thermophila, a model eukaryote.</title>
        <authorList>
            <person name="Eisen J.A."/>
            <person name="Coyne R.S."/>
            <person name="Wu M."/>
            <person name="Wu D."/>
            <person name="Thiagarajan M."/>
            <person name="Wortman J.R."/>
            <person name="Badger J.H."/>
            <person name="Ren Q."/>
            <person name="Amedeo P."/>
            <person name="Jones K.M."/>
            <person name="Tallon L.J."/>
            <person name="Delcher A.L."/>
            <person name="Salzberg S.L."/>
            <person name="Silva J.C."/>
            <person name="Haas B.J."/>
            <person name="Majoros W.H."/>
            <person name="Farzad M."/>
            <person name="Carlton J.M."/>
            <person name="Smith R.K. Jr."/>
            <person name="Garg J."/>
            <person name="Pearlman R.E."/>
            <person name="Karrer K.M."/>
            <person name="Sun L."/>
            <person name="Manning G."/>
            <person name="Elde N.C."/>
            <person name="Turkewitz A.P."/>
            <person name="Asai D.J."/>
            <person name="Wilkes D.E."/>
            <person name="Wang Y."/>
            <person name="Cai H."/>
            <person name="Collins K."/>
            <person name="Stewart B.A."/>
            <person name="Lee S.R."/>
            <person name="Wilamowska K."/>
            <person name="Weinberg Z."/>
            <person name="Ruzzo W.L."/>
            <person name="Wloga D."/>
            <person name="Gaertig J."/>
            <person name="Frankel J."/>
            <person name="Tsao C.-C."/>
            <person name="Gorovsky M.A."/>
            <person name="Keeling P.J."/>
            <person name="Waller R.F."/>
            <person name="Patron N.J."/>
            <person name="Cherry J.M."/>
            <person name="Stover N.A."/>
            <person name="Krieger C.J."/>
            <person name="del Toro C."/>
            <person name="Ryder H.F."/>
            <person name="Williamson S.C."/>
            <person name="Barbeau R.A."/>
            <person name="Hamilton E.P."/>
            <person name="Orias E."/>
        </authorList>
    </citation>
    <scope>NUCLEOTIDE SEQUENCE [LARGE SCALE GENOMIC DNA]</scope>
    <source>
        <strain evidence="4">SB210</strain>
    </source>
</reference>